<protein>
    <submittedName>
        <fullName evidence="1">Uncharacterized protein</fullName>
    </submittedName>
</protein>
<comment type="caution">
    <text evidence="1">The sequence shown here is derived from an EMBL/GenBank/DDBJ whole genome shotgun (WGS) entry which is preliminary data.</text>
</comment>
<evidence type="ECO:0000313" key="1">
    <source>
        <dbReference type="EMBL" id="MBH5400867.1"/>
    </source>
</evidence>
<organism evidence="1 2">
    <name type="scientific">Bradyrhizobium agreste</name>
    <dbReference type="NCBI Taxonomy" id="2751811"/>
    <lineage>
        <taxon>Bacteria</taxon>
        <taxon>Pseudomonadati</taxon>
        <taxon>Pseudomonadota</taxon>
        <taxon>Alphaproteobacteria</taxon>
        <taxon>Hyphomicrobiales</taxon>
        <taxon>Nitrobacteraceae</taxon>
        <taxon>Bradyrhizobium</taxon>
    </lineage>
</organism>
<keyword evidence="2" id="KW-1185">Reference proteome</keyword>
<proteinExistence type="predicted"/>
<dbReference type="Proteomes" id="UP000807370">
    <property type="component" value="Unassembled WGS sequence"/>
</dbReference>
<reference evidence="1 2" key="1">
    <citation type="submission" date="2020-07" db="EMBL/GenBank/DDBJ databases">
        <title>Bradyrhizobium diversity isolated from nodules of indigenous legumes of Western Australia.</title>
        <authorList>
            <person name="Klepa M.S."/>
        </authorList>
    </citation>
    <scope>NUCLEOTIDE SEQUENCE [LARGE SCALE GENOMIC DNA]</scope>
    <source>
        <strain evidence="1 2">CNPSo 4010</strain>
    </source>
</reference>
<gene>
    <name evidence="1" type="ORF">HZZ13_24260</name>
</gene>
<dbReference type="EMBL" id="JACCHP010000017">
    <property type="protein sequence ID" value="MBH5400867.1"/>
    <property type="molecule type" value="Genomic_DNA"/>
</dbReference>
<evidence type="ECO:0000313" key="2">
    <source>
        <dbReference type="Proteomes" id="UP000807370"/>
    </source>
</evidence>
<sequence>MLGKNFFGGEIFDQLDHLEALSRRKLQEGAEQAQTFDSAACRHTELEMQLGREIEVFHLAPMTSIGRDPLDNRTPNRTMATNVRPKGPAGLHAEPHPNDSRHLVATMPSNNPSGKPNRGYSDAWSASRYGVFRITGISLAVTHLRQEAASITQHRPSWVSIDTGFRRVSDVNAR</sequence>
<accession>A0ABS0PUI4</accession>
<name>A0ABS0PUI4_9BRAD</name>